<protein>
    <submittedName>
        <fullName evidence="3">Integrase</fullName>
    </submittedName>
</protein>
<reference evidence="3 4" key="1">
    <citation type="submission" date="2017-02" db="EMBL/GenBank/DDBJ databases">
        <title>Genome sequence of the nitrite-oxidizing bacterium Nitrobacter vulgaris strain Ab1.</title>
        <authorList>
            <person name="Mellbye B.L."/>
            <person name="Davis E.W."/>
            <person name="Spieck E."/>
            <person name="Chang J.H."/>
            <person name="Bottomley P.J."/>
            <person name="Sayavedra-Soto L.A."/>
        </authorList>
    </citation>
    <scope>NUCLEOTIDE SEQUENCE [LARGE SCALE GENOMIC DNA]</scope>
    <source>
        <strain evidence="3 4">Ab1</strain>
    </source>
</reference>
<dbReference type="GO" id="GO:0003677">
    <property type="term" value="F:DNA binding"/>
    <property type="evidence" value="ECO:0007669"/>
    <property type="project" value="InterPro"/>
</dbReference>
<name>A0A1V4I2J4_NITVU</name>
<accession>A0A1V4I2J4</accession>
<sequence>MDVLAYDLKGIALGDGDGSYLTRMQRHRGLQLMARDLRALGFKLPAASSLKPRHVEALLDHWRAARLSAGTMKNRMGWLRWWAAKVRKPNVVPRDNDSAGIAKRAAFAGNRAHVVQGEKLAALPLCHQLALRLQMAFGMRLEESLKFRVGQADKGDRLVMQPSWCKGGRARDIPITHPRQRALLDELRRVCGDGSLIPQGERYIDFRKDVEHETWGVGIRNMHGHRHWYAQWRYQTLTGRPCPAAGGATHERLSRTEKAADFRARMQISNELGHGRLNVTDTYLGSRFAKAQTRTR</sequence>
<evidence type="ECO:0000313" key="3">
    <source>
        <dbReference type="EMBL" id="OPH84354.1"/>
    </source>
</evidence>
<dbReference type="STRING" id="29421.B2M20_02325"/>
<keyword evidence="4" id="KW-1185">Reference proteome</keyword>
<dbReference type="OrthoDB" id="5394387at2"/>
<dbReference type="InterPro" id="IPR024457">
    <property type="entry name" value="Putative_integrase_N"/>
</dbReference>
<dbReference type="Proteomes" id="UP000189940">
    <property type="component" value="Unassembled WGS sequence"/>
</dbReference>
<keyword evidence="1" id="KW-0233">DNA recombination</keyword>
<dbReference type="EMBL" id="MWPQ01000005">
    <property type="protein sequence ID" value="OPH84354.1"/>
    <property type="molecule type" value="Genomic_DNA"/>
</dbReference>
<evidence type="ECO:0000259" key="2">
    <source>
        <dbReference type="Pfam" id="PF12834"/>
    </source>
</evidence>
<dbReference type="GO" id="GO:0006310">
    <property type="term" value="P:DNA recombination"/>
    <property type="evidence" value="ECO:0007669"/>
    <property type="project" value="UniProtKB-KW"/>
</dbReference>
<dbReference type="AlphaFoldDB" id="A0A1V4I2J4"/>
<dbReference type="GO" id="GO:0015074">
    <property type="term" value="P:DNA integration"/>
    <property type="evidence" value="ECO:0007669"/>
    <property type="project" value="InterPro"/>
</dbReference>
<comment type="caution">
    <text evidence="3">The sequence shown here is derived from an EMBL/GenBank/DDBJ whole genome shotgun (WGS) entry which is preliminary data.</text>
</comment>
<dbReference type="Gene3D" id="1.10.443.10">
    <property type="entry name" value="Intergrase catalytic core"/>
    <property type="match status" value="1"/>
</dbReference>
<organism evidence="3 4">
    <name type="scientific">Nitrobacter vulgaris</name>
    <dbReference type="NCBI Taxonomy" id="29421"/>
    <lineage>
        <taxon>Bacteria</taxon>
        <taxon>Pseudomonadati</taxon>
        <taxon>Pseudomonadota</taxon>
        <taxon>Alphaproteobacteria</taxon>
        <taxon>Hyphomicrobiales</taxon>
        <taxon>Nitrobacteraceae</taxon>
        <taxon>Nitrobacter</taxon>
    </lineage>
</organism>
<proteinExistence type="predicted"/>
<gene>
    <name evidence="3" type="ORF">B2M20_02325</name>
</gene>
<dbReference type="InterPro" id="IPR011010">
    <property type="entry name" value="DNA_brk_join_enz"/>
</dbReference>
<dbReference type="SUPFAM" id="SSF56349">
    <property type="entry name" value="DNA breaking-rejoining enzymes"/>
    <property type="match status" value="1"/>
</dbReference>
<feature type="domain" description="Putative integrase N-terminal" evidence="2">
    <location>
        <begin position="1"/>
        <end position="86"/>
    </location>
</feature>
<evidence type="ECO:0000313" key="4">
    <source>
        <dbReference type="Proteomes" id="UP000189940"/>
    </source>
</evidence>
<dbReference type="RefSeq" id="WP_079445492.1">
    <property type="nucleotide sequence ID" value="NZ_MWPQ01000005.1"/>
</dbReference>
<dbReference type="InterPro" id="IPR013762">
    <property type="entry name" value="Integrase-like_cat_sf"/>
</dbReference>
<evidence type="ECO:0000256" key="1">
    <source>
        <dbReference type="ARBA" id="ARBA00023172"/>
    </source>
</evidence>
<dbReference type="Pfam" id="PF12834">
    <property type="entry name" value="Phage_int_SAM_2"/>
    <property type="match status" value="1"/>
</dbReference>